<gene>
    <name evidence="2" type="ORF">J2Z32_004395</name>
</gene>
<protein>
    <submittedName>
        <fullName evidence="2">Membrane protein YpjA</fullName>
    </submittedName>
</protein>
<comment type="caution">
    <text evidence="2">The sequence shown here is derived from an EMBL/GenBank/DDBJ whole genome shotgun (WGS) entry which is preliminary data.</text>
</comment>
<dbReference type="RefSeq" id="WP_210091291.1">
    <property type="nucleotide sequence ID" value="NZ_JAGGKG010000032.1"/>
</dbReference>
<feature type="transmembrane region" description="Helical" evidence="1">
    <location>
        <begin position="146"/>
        <end position="162"/>
    </location>
</feature>
<organism evidence="2 3">
    <name type="scientific">Paenibacillus turicensis</name>
    <dbReference type="NCBI Taxonomy" id="160487"/>
    <lineage>
        <taxon>Bacteria</taxon>
        <taxon>Bacillati</taxon>
        <taxon>Bacillota</taxon>
        <taxon>Bacilli</taxon>
        <taxon>Bacillales</taxon>
        <taxon>Paenibacillaceae</taxon>
        <taxon>Paenibacillus</taxon>
    </lineage>
</organism>
<proteinExistence type="predicted"/>
<keyword evidence="1" id="KW-1133">Transmembrane helix</keyword>
<dbReference type="PANTHER" id="PTHR40042:SF1">
    <property type="entry name" value="DUF1405 DOMAIN-CONTAINING PROTEIN"/>
    <property type="match status" value="1"/>
</dbReference>
<keyword evidence="3" id="KW-1185">Reference proteome</keyword>
<feature type="transmembrane region" description="Helical" evidence="1">
    <location>
        <begin position="87"/>
        <end position="110"/>
    </location>
</feature>
<evidence type="ECO:0000313" key="2">
    <source>
        <dbReference type="EMBL" id="MBP1907714.1"/>
    </source>
</evidence>
<dbReference type="Pfam" id="PF07187">
    <property type="entry name" value="DUF1405"/>
    <property type="match status" value="1"/>
</dbReference>
<dbReference type="PANTHER" id="PTHR40042">
    <property type="entry name" value="HYPOTHETICAL MEMBRANE SPANNING PROTEIN"/>
    <property type="match status" value="1"/>
</dbReference>
<reference evidence="2 3" key="1">
    <citation type="submission" date="2021-03" db="EMBL/GenBank/DDBJ databases">
        <title>Genomic Encyclopedia of Type Strains, Phase IV (KMG-IV): sequencing the most valuable type-strain genomes for metagenomic binning, comparative biology and taxonomic classification.</title>
        <authorList>
            <person name="Goeker M."/>
        </authorList>
    </citation>
    <scope>NUCLEOTIDE SEQUENCE [LARGE SCALE GENOMIC DNA]</scope>
    <source>
        <strain evidence="2 3">DSM 14349</strain>
    </source>
</reference>
<keyword evidence="1" id="KW-0812">Transmembrane</keyword>
<evidence type="ECO:0000256" key="1">
    <source>
        <dbReference type="SAM" id="Phobius"/>
    </source>
</evidence>
<keyword evidence="1" id="KW-0472">Membrane</keyword>
<sequence length="212" mass="24380">MKISYFWSKPFLSSRPFLWLLLLCNFFGTIYGYIWYESQLTLTWRTQPWWQIVFVPDSPTASLFFTISIAFLLFLQPSSRNSTLVKIIEALAVVTSIKYGIWAVSMILAGAYQGMSLQPTDFMLIFSHLAMAVEALLYISLFKFRTAALIGAMAWTLLNDFIDYTYEVYPWLPEALNDDVRAVMIFTIALTLASGLASWMVMYKTRKTNSNL</sequence>
<feature type="transmembrane region" description="Helical" evidence="1">
    <location>
        <begin position="122"/>
        <end position="139"/>
    </location>
</feature>
<accession>A0ABS4FYQ6</accession>
<dbReference type="InterPro" id="IPR009845">
    <property type="entry name" value="DUF1405"/>
</dbReference>
<evidence type="ECO:0000313" key="3">
    <source>
        <dbReference type="Proteomes" id="UP001519272"/>
    </source>
</evidence>
<name>A0ABS4FYQ6_9BACL</name>
<feature type="transmembrane region" description="Helical" evidence="1">
    <location>
        <begin position="182"/>
        <end position="203"/>
    </location>
</feature>
<dbReference type="EMBL" id="JAGGKG010000032">
    <property type="protein sequence ID" value="MBP1907714.1"/>
    <property type="molecule type" value="Genomic_DNA"/>
</dbReference>
<feature type="transmembrane region" description="Helical" evidence="1">
    <location>
        <begin position="48"/>
        <end position="75"/>
    </location>
</feature>
<dbReference type="Proteomes" id="UP001519272">
    <property type="component" value="Unassembled WGS sequence"/>
</dbReference>
<feature type="transmembrane region" description="Helical" evidence="1">
    <location>
        <begin position="16"/>
        <end position="36"/>
    </location>
</feature>